<proteinExistence type="predicted"/>
<reference evidence="3 4" key="1">
    <citation type="submission" date="2023-01" db="EMBL/GenBank/DDBJ databases">
        <authorList>
            <person name="Whitehead M."/>
        </authorList>
    </citation>
    <scope>NUCLEOTIDE SEQUENCE [LARGE SCALE GENOMIC DNA]</scope>
</reference>
<name>A0AAV0WH74_9HEMI</name>
<feature type="domain" description="PiggyBac transposable element-derived protein" evidence="2">
    <location>
        <begin position="2"/>
        <end position="40"/>
    </location>
</feature>
<organism evidence="3 4">
    <name type="scientific">Macrosiphum euphorbiae</name>
    <name type="common">potato aphid</name>
    <dbReference type="NCBI Taxonomy" id="13131"/>
    <lineage>
        <taxon>Eukaryota</taxon>
        <taxon>Metazoa</taxon>
        <taxon>Ecdysozoa</taxon>
        <taxon>Arthropoda</taxon>
        <taxon>Hexapoda</taxon>
        <taxon>Insecta</taxon>
        <taxon>Pterygota</taxon>
        <taxon>Neoptera</taxon>
        <taxon>Paraneoptera</taxon>
        <taxon>Hemiptera</taxon>
        <taxon>Sternorrhyncha</taxon>
        <taxon>Aphidomorpha</taxon>
        <taxon>Aphidoidea</taxon>
        <taxon>Aphididae</taxon>
        <taxon>Macrosiphini</taxon>
        <taxon>Macrosiphum</taxon>
    </lineage>
</organism>
<gene>
    <name evidence="3" type="ORF">MEUPH1_LOCUS11051</name>
</gene>
<comment type="caution">
    <text evidence="3">The sequence shown here is derived from an EMBL/GenBank/DDBJ whole genome shotgun (WGS) entry which is preliminary data.</text>
</comment>
<feature type="compositionally biased region" description="Basic residues" evidence="1">
    <location>
        <begin position="123"/>
        <end position="133"/>
    </location>
</feature>
<evidence type="ECO:0000313" key="3">
    <source>
        <dbReference type="EMBL" id="CAI6355164.1"/>
    </source>
</evidence>
<dbReference type="EMBL" id="CARXXK010000002">
    <property type="protein sequence ID" value="CAI6355164.1"/>
    <property type="molecule type" value="Genomic_DNA"/>
</dbReference>
<dbReference type="InterPro" id="IPR029526">
    <property type="entry name" value="PGBD"/>
</dbReference>
<protein>
    <recommendedName>
        <fullName evidence="2">PiggyBac transposable element-derived protein domain-containing protein</fullName>
    </recommendedName>
</protein>
<evidence type="ECO:0000259" key="2">
    <source>
        <dbReference type="Pfam" id="PF13843"/>
    </source>
</evidence>
<accession>A0AAV0WH74</accession>
<dbReference type="Proteomes" id="UP001160148">
    <property type="component" value="Unassembled WGS sequence"/>
</dbReference>
<dbReference type="PANTHER" id="PTHR46599">
    <property type="entry name" value="PIGGYBAC TRANSPOSABLE ELEMENT-DERIVED PROTEIN 4"/>
    <property type="match status" value="1"/>
</dbReference>
<keyword evidence="4" id="KW-1185">Reference proteome</keyword>
<feature type="region of interest" description="Disordered" evidence="1">
    <location>
        <begin position="99"/>
        <end position="133"/>
    </location>
</feature>
<dbReference type="Pfam" id="PF13843">
    <property type="entry name" value="DDE_Tnp_1_7"/>
    <property type="match status" value="1"/>
</dbReference>
<dbReference type="AlphaFoldDB" id="A0AAV0WH74"/>
<evidence type="ECO:0000256" key="1">
    <source>
        <dbReference type="SAM" id="MobiDB-lite"/>
    </source>
</evidence>
<sequence>MNFVDNFDRLKKDYQCDRKSHKWYMRLFFHFIDCCVVNSFIIYKELDTEGNQLTNKNFRREVYTGLLSIKLVDVQSPSIVKKRTKSNIEIRNHKPNVSKHLRLTESKHQPTEGSSRRCAMCSTKKKPQRTKWI</sequence>
<evidence type="ECO:0000313" key="4">
    <source>
        <dbReference type="Proteomes" id="UP001160148"/>
    </source>
</evidence>
<dbReference type="PANTHER" id="PTHR46599:SF3">
    <property type="entry name" value="PIGGYBAC TRANSPOSABLE ELEMENT-DERIVED PROTEIN 4"/>
    <property type="match status" value="1"/>
</dbReference>